<dbReference type="Proteomes" id="UP001500630">
    <property type="component" value="Unassembled WGS sequence"/>
</dbReference>
<evidence type="ECO:0000256" key="1">
    <source>
        <dbReference type="SAM" id="MobiDB-lite"/>
    </source>
</evidence>
<keyword evidence="3" id="KW-1185">Reference proteome</keyword>
<evidence type="ECO:0000313" key="3">
    <source>
        <dbReference type="Proteomes" id="UP001500630"/>
    </source>
</evidence>
<proteinExistence type="predicted"/>
<sequence>MLLGNGEGVQQHAQPAAVDETDVGHVENQLISRPLADISDELAQSRGAGQVNLSGQRDHGCPGVMLMMQMKR</sequence>
<evidence type="ECO:0000313" key="2">
    <source>
        <dbReference type="EMBL" id="GAA3606254.1"/>
    </source>
</evidence>
<reference evidence="3" key="1">
    <citation type="journal article" date="2019" name="Int. J. Syst. Evol. Microbiol.">
        <title>The Global Catalogue of Microorganisms (GCM) 10K type strain sequencing project: providing services to taxonomists for standard genome sequencing and annotation.</title>
        <authorList>
            <consortium name="The Broad Institute Genomics Platform"/>
            <consortium name="The Broad Institute Genome Sequencing Center for Infectious Disease"/>
            <person name="Wu L."/>
            <person name="Ma J."/>
        </authorList>
    </citation>
    <scope>NUCLEOTIDE SEQUENCE [LARGE SCALE GENOMIC DNA]</scope>
    <source>
        <strain evidence="3">JCM 17326</strain>
    </source>
</reference>
<name>A0ABP6ZDL3_9ACTN</name>
<dbReference type="EMBL" id="BAABDQ010000041">
    <property type="protein sequence ID" value="GAA3606254.1"/>
    <property type="molecule type" value="Genomic_DNA"/>
</dbReference>
<organism evidence="2 3">
    <name type="scientific">Nonomuraea rosea</name>
    <dbReference type="NCBI Taxonomy" id="638574"/>
    <lineage>
        <taxon>Bacteria</taxon>
        <taxon>Bacillati</taxon>
        <taxon>Actinomycetota</taxon>
        <taxon>Actinomycetes</taxon>
        <taxon>Streptosporangiales</taxon>
        <taxon>Streptosporangiaceae</taxon>
        <taxon>Nonomuraea</taxon>
    </lineage>
</organism>
<accession>A0ABP6ZDL3</accession>
<protein>
    <submittedName>
        <fullName evidence="2">Uncharacterized protein</fullName>
    </submittedName>
</protein>
<gene>
    <name evidence="2" type="ORF">GCM10022419_108900</name>
</gene>
<comment type="caution">
    <text evidence="2">The sequence shown here is derived from an EMBL/GenBank/DDBJ whole genome shotgun (WGS) entry which is preliminary data.</text>
</comment>
<feature type="region of interest" description="Disordered" evidence="1">
    <location>
        <begin position="1"/>
        <end position="21"/>
    </location>
</feature>